<dbReference type="KEGG" id="cao:Celal_1067"/>
<dbReference type="EMBL" id="CP002453">
    <property type="protein sequence ID" value="ADV48392.1"/>
    <property type="molecule type" value="Genomic_DNA"/>
</dbReference>
<protein>
    <recommendedName>
        <fullName evidence="4">Beta-lactamase-inhibitor-like PepSY-like domain-containing protein</fullName>
    </recommendedName>
</protein>
<gene>
    <name evidence="2" type="ordered locus">Celal_1067</name>
</gene>
<reference evidence="2 3" key="1">
    <citation type="journal article" date="2010" name="Stand. Genomic Sci.">
        <title>Complete genome sequence of Cellulophaga algicola type strain (IC166).</title>
        <authorList>
            <person name="Abt B."/>
            <person name="Lu M."/>
            <person name="Misra M."/>
            <person name="Han C."/>
            <person name="Nolan M."/>
            <person name="Lucas S."/>
            <person name="Hammon N."/>
            <person name="Deshpande S."/>
            <person name="Cheng J.F."/>
            <person name="Tapia R."/>
            <person name="Goodwin L."/>
            <person name="Pitluck S."/>
            <person name="Liolios K."/>
            <person name="Pagani I."/>
            <person name="Ivanova N."/>
            <person name="Mavromatis K."/>
            <person name="Ovchinikova G."/>
            <person name="Pati A."/>
            <person name="Chen A."/>
            <person name="Palaniappan K."/>
            <person name="Land M."/>
            <person name="Hauser L."/>
            <person name="Chang Y.J."/>
            <person name="Jeffries C.D."/>
            <person name="Detter J.C."/>
            <person name="Brambilla E."/>
            <person name="Rohde M."/>
            <person name="Tindall B.J."/>
            <person name="Goker M."/>
            <person name="Woyke T."/>
            <person name="Bristow J."/>
            <person name="Eisen J.A."/>
            <person name="Markowitz V."/>
            <person name="Hugenholtz P."/>
            <person name="Kyrpides N.C."/>
            <person name="Klenk H.P."/>
            <person name="Lapidus A."/>
        </authorList>
    </citation>
    <scope>NUCLEOTIDE SEQUENCE [LARGE SCALE GENOMIC DNA]</scope>
    <source>
        <strain evidence="3">DSM 14237 / IC166 / ACAM 630</strain>
    </source>
</reference>
<dbReference type="RefSeq" id="WP_013549879.1">
    <property type="nucleotide sequence ID" value="NC_014934.1"/>
</dbReference>
<dbReference type="Proteomes" id="UP000008634">
    <property type="component" value="Chromosome"/>
</dbReference>
<evidence type="ECO:0000256" key="1">
    <source>
        <dbReference type="SAM" id="SignalP"/>
    </source>
</evidence>
<evidence type="ECO:0000313" key="2">
    <source>
        <dbReference type="EMBL" id="ADV48392.1"/>
    </source>
</evidence>
<keyword evidence="1" id="KW-0732">Signal</keyword>
<evidence type="ECO:0008006" key="4">
    <source>
        <dbReference type="Google" id="ProtNLM"/>
    </source>
</evidence>
<dbReference type="STRING" id="688270.Celal_1067"/>
<name>E6X5M6_CELAD</name>
<dbReference type="SUPFAM" id="SSF160574">
    <property type="entry name" value="BT0923-like"/>
    <property type="match status" value="1"/>
</dbReference>
<feature type="chain" id="PRO_5003215501" description="Beta-lactamase-inhibitor-like PepSY-like domain-containing protein" evidence="1">
    <location>
        <begin position="20"/>
        <end position="100"/>
    </location>
</feature>
<dbReference type="InterPro" id="IPR010916">
    <property type="entry name" value="TonB_box_CS"/>
</dbReference>
<dbReference type="Gene3D" id="3.40.1420.30">
    <property type="match status" value="1"/>
</dbReference>
<dbReference type="AlphaFoldDB" id="E6X5M6"/>
<dbReference type="eggNOG" id="ENOG5032Y3T">
    <property type="taxonomic scope" value="Bacteria"/>
</dbReference>
<organism evidence="2 3">
    <name type="scientific">Cellulophaga algicola (strain DSM 14237 / IC166 / ACAM 630)</name>
    <dbReference type="NCBI Taxonomy" id="688270"/>
    <lineage>
        <taxon>Bacteria</taxon>
        <taxon>Pseudomonadati</taxon>
        <taxon>Bacteroidota</taxon>
        <taxon>Flavobacteriia</taxon>
        <taxon>Flavobacteriales</taxon>
        <taxon>Flavobacteriaceae</taxon>
        <taxon>Cellulophaga</taxon>
    </lineage>
</organism>
<proteinExistence type="predicted"/>
<dbReference type="PROSITE" id="PS00430">
    <property type="entry name" value="TONB_DEPENDENT_REC_1"/>
    <property type="match status" value="1"/>
</dbReference>
<dbReference type="HOGENOM" id="CLU_155057_1_0_10"/>
<keyword evidence="3" id="KW-1185">Reference proteome</keyword>
<dbReference type="OrthoDB" id="1099258at2"/>
<evidence type="ECO:0000313" key="3">
    <source>
        <dbReference type="Proteomes" id="UP000008634"/>
    </source>
</evidence>
<sequence>MKKLILASVFTFVGFTAFAQPSETAVEETVIVSATQDGFSEIEMSELPEAVATAVSTSYPSATIDKVYVNDQKQYKIDVSLEGGTTGTLYADESGNWIEM</sequence>
<feature type="signal peptide" evidence="1">
    <location>
        <begin position="1"/>
        <end position="19"/>
    </location>
</feature>
<accession>E6X5M6</accession>